<keyword evidence="3" id="KW-0949">S-adenosyl-L-methionine</keyword>
<name>A0A0D2D373_9EURO</name>
<dbReference type="Proteomes" id="UP000053342">
    <property type="component" value="Unassembled WGS sequence"/>
</dbReference>
<dbReference type="Gene3D" id="3.40.50.150">
    <property type="entry name" value="Vaccinia Virus protein VP39"/>
    <property type="match status" value="1"/>
</dbReference>
<dbReference type="EMBL" id="KN847342">
    <property type="protein sequence ID" value="KIW37753.1"/>
    <property type="molecule type" value="Genomic_DNA"/>
</dbReference>
<dbReference type="VEuPathDB" id="FungiDB:PV06_09747"/>
<dbReference type="AlphaFoldDB" id="A0A0D2D373"/>
<evidence type="ECO:0000256" key="2">
    <source>
        <dbReference type="ARBA" id="ARBA00022679"/>
    </source>
</evidence>
<dbReference type="PANTHER" id="PTHR35897:SF1">
    <property type="entry name" value="METHYLTRANSFERASE AUSD"/>
    <property type="match status" value="1"/>
</dbReference>
<dbReference type="GO" id="GO:0016740">
    <property type="term" value="F:transferase activity"/>
    <property type="evidence" value="ECO:0007669"/>
    <property type="project" value="UniProtKB-KW"/>
</dbReference>
<dbReference type="STRING" id="215243.A0A0D2D373"/>
<proteinExistence type="inferred from homology"/>
<evidence type="ECO:0000256" key="3">
    <source>
        <dbReference type="ARBA" id="ARBA00022691"/>
    </source>
</evidence>
<keyword evidence="2" id="KW-0808">Transferase</keyword>
<gene>
    <name evidence="5" type="ORF">PV06_09747</name>
</gene>
<accession>A0A0D2D373</accession>
<protein>
    <recommendedName>
        <fullName evidence="7">Methyltransferase domain-containing protein</fullName>
    </recommendedName>
</protein>
<evidence type="ECO:0000313" key="5">
    <source>
        <dbReference type="EMBL" id="KIW37753.1"/>
    </source>
</evidence>
<dbReference type="RefSeq" id="XP_016257969.1">
    <property type="nucleotide sequence ID" value="XM_016411215.1"/>
</dbReference>
<keyword evidence="6" id="KW-1185">Reference proteome</keyword>
<dbReference type="InterPro" id="IPR051654">
    <property type="entry name" value="Meroterpenoid_MTases"/>
</dbReference>
<dbReference type="HOGENOM" id="CLU_051542_0_0_1"/>
<dbReference type="GeneID" id="27361821"/>
<dbReference type="SUPFAM" id="SSF53335">
    <property type="entry name" value="S-adenosyl-L-methionine-dependent methyltransferases"/>
    <property type="match status" value="1"/>
</dbReference>
<dbReference type="PANTHER" id="PTHR35897">
    <property type="entry name" value="METHYLTRANSFERASE AUSD"/>
    <property type="match status" value="1"/>
</dbReference>
<evidence type="ECO:0000313" key="6">
    <source>
        <dbReference type="Proteomes" id="UP000053342"/>
    </source>
</evidence>
<comment type="similarity">
    <text evidence="4">Belongs to the class I-like SAM-binding methyltransferase superfamily.</text>
</comment>
<reference evidence="5 6" key="1">
    <citation type="submission" date="2015-01" db="EMBL/GenBank/DDBJ databases">
        <title>The Genome Sequence of Exophiala oligosperma CBS72588.</title>
        <authorList>
            <consortium name="The Broad Institute Genomics Platform"/>
            <person name="Cuomo C."/>
            <person name="de Hoog S."/>
            <person name="Gorbushina A."/>
            <person name="Stielow B."/>
            <person name="Teixiera M."/>
            <person name="Abouelleil A."/>
            <person name="Chapman S.B."/>
            <person name="Priest M."/>
            <person name="Young S.K."/>
            <person name="Wortman J."/>
            <person name="Nusbaum C."/>
            <person name="Birren B."/>
        </authorList>
    </citation>
    <scope>NUCLEOTIDE SEQUENCE [LARGE SCALE GENOMIC DNA]</scope>
    <source>
        <strain evidence="5 6">CBS 72588</strain>
    </source>
</reference>
<dbReference type="OrthoDB" id="2094832at2759"/>
<evidence type="ECO:0008006" key="7">
    <source>
        <dbReference type="Google" id="ProtNLM"/>
    </source>
</evidence>
<sequence>MKSLRSRRFIGGPSHLFTSAVLARPAGIHTSSVLLQSMGAQDTKSRVTDDQRARFKKQFYSPHLPERFEAAKQILEQYSGIPADEVNKHVLRIRDQGWAILPFPCIGQFRFLELERTITDPRYQATLTRLRHEGSTDALLDVGCFVGQIVRALAFNGADPARLYGTDLEQAYLDLGFDLFRDSSKLDRSHFVAGDMLLEPRDPRLDLFMGKMTIIHASSFFHLFNWSLQIKAAKRCVEFMNPDVHNVMVFGGMIGREEPGDIHGPGQSKLFMHNAASWARLWEEVGEATGTRWRTEFEFVDDEAFRKDNPHYANAGIKRVRFGTYRIDRSG</sequence>
<evidence type="ECO:0000256" key="4">
    <source>
        <dbReference type="ARBA" id="ARBA00038314"/>
    </source>
</evidence>
<organism evidence="5 6">
    <name type="scientific">Exophiala oligosperma</name>
    <dbReference type="NCBI Taxonomy" id="215243"/>
    <lineage>
        <taxon>Eukaryota</taxon>
        <taxon>Fungi</taxon>
        <taxon>Dikarya</taxon>
        <taxon>Ascomycota</taxon>
        <taxon>Pezizomycotina</taxon>
        <taxon>Eurotiomycetes</taxon>
        <taxon>Chaetothyriomycetidae</taxon>
        <taxon>Chaetothyriales</taxon>
        <taxon>Herpotrichiellaceae</taxon>
        <taxon>Exophiala</taxon>
    </lineage>
</organism>
<comment type="pathway">
    <text evidence="1">Secondary metabolite biosynthesis.</text>
</comment>
<evidence type="ECO:0000256" key="1">
    <source>
        <dbReference type="ARBA" id="ARBA00005179"/>
    </source>
</evidence>
<dbReference type="InterPro" id="IPR029063">
    <property type="entry name" value="SAM-dependent_MTases_sf"/>
</dbReference>